<keyword evidence="1" id="KW-0812">Transmembrane</keyword>
<dbReference type="CDD" id="cd03392">
    <property type="entry name" value="PAP2_like_2"/>
    <property type="match status" value="1"/>
</dbReference>
<dbReference type="Proteomes" id="UP001595908">
    <property type="component" value="Unassembled WGS sequence"/>
</dbReference>
<feature type="domain" description="Phosphatidic acid phosphatase type 2/haloperoxidase" evidence="2">
    <location>
        <begin position="111"/>
        <end position="223"/>
    </location>
</feature>
<evidence type="ECO:0000313" key="4">
    <source>
        <dbReference type="Proteomes" id="UP001595908"/>
    </source>
</evidence>
<dbReference type="SUPFAM" id="SSF48317">
    <property type="entry name" value="Acid phosphatase/Vanadium-dependent haloperoxidase"/>
    <property type="match status" value="1"/>
</dbReference>
<dbReference type="SMART" id="SM00014">
    <property type="entry name" value="acidPPc"/>
    <property type="match status" value="1"/>
</dbReference>
<protein>
    <submittedName>
        <fullName evidence="3">Phosphatase PAP2 family protein</fullName>
    </submittedName>
</protein>
<dbReference type="RefSeq" id="WP_033302611.1">
    <property type="nucleotide sequence ID" value="NZ_JBFAGR010000005.1"/>
</dbReference>
<evidence type="ECO:0000313" key="3">
    <source>
        <dbReference type="EMBL" id="MFC4979515.1"/>
    </source>
</evidence>
<feature type="transmembrane region" description="Helical" evidence="1">
    <location>
        <begin position="211"/>
        <end position="229"/>
    </location>
</feature>
<dbReference type="Pfam" id="PF01569">
    <property type="entry name" value="PAP2"/>
    <property type="match status" value="1"/>
</dbReference>
<feature type="transmembrane region" description="Helical" evidence="1">
    <location>
        <begin position="110"/>
        <end position="132"/>
    </location>
</feature>
<comment type="caution">
    <text evidence="3">The sequence shown here is derived from an EMBL/GenBank/DDBJ whole genome shotgun (WGS) entry which is preliminary data.</text>
</comment>
<evidence type="ECO:0000259" key="2">
    <source>
        <dbReference type="SMART" id="SM00014"/>
    </source>
</evidence>
<keyword evidence="4" id="KW-1185">Reference proteome</keyword>
<dbReference type="GeneID" id="31234974"/>
<evidence type="ECO:0000256" key="1">
    <source>
        <dbReference type="SAM" id="Phobius"/>
    </source>
</evidence>
<gene>
    <name evidence="3" type="ORF">ACFPL4_14255</name>
</gene>
<dbReference type="Gene3D" id="1.20.144.10">
    <property type="entry name" value="Phosphatidic acid phosphatase type 2/haloperoxidase"/>
    <property type="match status" value="1"/>
</dbReference>
<dbReference type="PANTHER" id="PTHR14969">
    <property type="entry name" value="SPHINGOSINE-1-PHOSPHATE PHOSPHOHYDROLASE"/>
    <property type="match status" value="1"/>
</dbReference>
<feature type="transmembrane region" description="Helical" evidence="1">
    <location>
        <begin position="181"/>
        <end position="205"/>
    </location>
</feature>
<reference evidence="4" key="1">
    <citation type="journal article" date="2019" name="Int. J. Syst. Evol. Microbiol.">
        <title>The Global Catalogue of Microorganisms (GCM) 10K type strain sequencing project: providing services to taxonomists for standard genome sequencing and annotation.</title>
        <authorList>
            <consortium name="The Broad Institute Genomics Platform"/>
            <consortium name="The Broad Institute Genome Sequencing Center for Infectious Disease"/>
            <person name="Wu L."/>
            <person name="Ma J."/>
        </authorList>
    </citation>
    <scope>NUCLEOTIDE SEQUENCE [LARGE SCALE GENOMIC DNA]</scope>
    <source>
        <strain evidence="4">ICMP 257</strain>
    </source>
</reference>
<dbReference type="PANTHER" id="PTHR14969:SF13">
    <property type="entry name" value="AT30094P"/>
    <property type="match status" value="1"/>
</dbReference>
<name>A0ABV9VBE7_STRAZ</name>
<dbReference type="InterPro" id="IPR036938">
    <property type="entry name" value="PAP2/HPO_sf"/>
</dbReference>
<feature type="transmembrane region" description="Helical" evidence="1">
    <location>
        <begin position="152"/>
        <end position="174"/>
    </location>
</feature>
<organism evidence="3 4">
    <name type="scientific">Streptomyces atroolivaceus</name>
    <dbReference type="NCBI Taxonomy" id="66869"/>
    <lineage>
        <taxon>Bacteria</taxon>
        <taxon>Bacillati</taxon>
        <taxon>Actinomycetota</taxon>
        <taxon>Actinomycetes</taxon>
        <taxon>Kitasatosporales</taxon>
        <taxon>Streptomycetaceae</taxon>
        <taxon>Streptomyces</taxon>
    </lineage>
</organism>
<keyword evidence="1" id="KW-1133">Transmembrane helix</keyword>
<proteinExistence type="predicted"/>
<dbReference type="EMBL" id="JBHSJE010000003">
    <property type="protein sequence ID" value="MFC4979515.1"/>
    <property type="molecule type" value="Genomic_DNA"/>
</dbReference>
<accession>A0ABV9VBE7</accession>
<keyword evidence="1" id="KW-0472">Membrane</keyword>
<sequence>MTARPAAPARRRSRRDADRRFGVRLFGSAAVAAVAAVLFGLLLVLVESGWHPLRRVDAGAARWLNRTALDHPAWTGTLRFFSDVVWDPVTLRAAVAVLTLWLVHRRAWRLAAWSAVTAVAGGLTGLLVKIVVERARPDLPDPVAHAPGFSFPSGHAMTATTSFAILLLVLLPVVRRGLRPLFWAVAVLSVLGVGFTRIALGVHWFSDVLGGWTLGLAVVALTGWAFEAWRADAGLGRTEVAEGLEPELSGDDPEAPGPAR</sequence>
<dbReference type="InterPro" id="IPR000326">
    <property type="entry name" value="PAP2/HPO"/>
</dbReference>
<feature type="transmembrane region" description="Helical" evidence="1">
    <location>
        <begin position="21"/>
        <end position="46"/>
    </location>
</feature>
<feature type="transmembrane region" description="Helical" evidence="1">
    <location>
        <begin position="84"/>
        <end position="103"/>
    </location>
</feature>